<name>A0AAN9P9W3_CROPI</name>
<evidence type="ECO:0000313" key="1">
    <source>
        <dbReference type="EMBL" id="KAK7289699.1"/>
    </source>
</evidence>
<protein>
    <submittedName>
        <fullName evidence="1">Uncharacterized protein</fullName>
    </submittedName>
</protein>
<keyword evidence="2" id="KW-1185">Reference proteome</keyword>
<dbReference type="EMBL" id="JAYWIO010000001">
    <property type="protein sequence ID" value="KAK7289699.1"/>
    <property type="molecule type" value="Genomic_DNA"/>
</dbReference>
<comment type="caution">
    <text evidence="1">The sequence shown here is derived from an EMBL/GenBank/DDBJ whole genome shotgun (WGS) entry which is preliminary data.</text>
</comment>
<gene>
    <name evidence="1" type="ORF">RIF29_03549</name>
</gene>
<organism evidence="1 2">
    <name type="scientific">Crotalaria pallida</name>
    <name type="common">Smooth rattlebox</name>
    <name type="synonym">Crotalaria striata</name>
    <dbReference type="NCBI Taxonomy" id="3830"/>
    <lineage>
        <taxon>Eukaryota</taxon>
        <taxon>Viridiplantae</taxon>
        <taxon>Streptophyta</taxon>
        <taxon>Embryophyta</taxon>
        <taxon>Tracheophyta</taxon>
        <taxon>Spermatophyta</taxon>
        <taxon>Magnoliopsida</taxon>
        <taxon>eudicotyledons</taxon>
        <taxon>Gunneridae</taxon>
        <taxon>Pentapetalae</taxon>
        <taxon>rosids</taxon>
        <taxon>fabids</taxon>
        <taxon>Fabales</taxon>
        <taxon>Fabaceae</taxon>
        <taxon>Papilionoideae</taxon>
        <taxon>50 kb inversion clade</taxon>
        <taxon>genistoids sensu lato</taxon>
        <taxon>core genistoids</taxon>
        <taxon>Crotalarieae</taxon>
        <taxon>Crotalaria</taxon>
    </lineage>
</organism>
<accession>A0AAN9P9W3</accession>
<evidence type="ECO:0000313" key="2">
    <source>
        <dbReference type="Proteomes" id="UP001372338"/>
    </source>
</evidence>
<reference evidence="1 2" key="1">
    <citation type="submission" date="2024-01" db="EMBL/GenBank/DDBJ databases">
        <title>The genomes of 5 underutilized Papilionoideae crops provide insights into root nodulation and disease resistanc.</title>
        <authorList>
            <person name="Yuan L."/>
        </authorList>
    </citation>
    <scope>NUCLEOTIDE SEQUENCE [LARGE SCALE GENOMIC DNA]</scope>
    <source>
        <strain evidence="1">ZHUSHIDOU_FW_LH</strain>
        <tissue evidence="1">Leaf</tissue>
    </source>
</reference>
<sequence length="84" mass="9492">MLNLPQTSSAQLIVKDVDQSKSPKDRVNNNKIYGVTDVHSLRSPQSHTYHSTVEQWKLVHSLLLIISLLGNQPDMVYPESTHLV</sequence>
<dbReference type="AlphaFoldDB" id="A0AAN9P9W3"/>
<proteinExistence type="predicted"/>
<dbReference type="Proteomes" id="UP001372338">
    <property type="component" value="Unassembled WGS sequence"/>
</dbReference>